<reference evidence="1" key="1">
    <citation type="submission" date="2019-06" db="EMBL/GenBank/DDBJ databases">
        <title>Complete mitochondrial genome sequencing of NWB CMS and Normal type.</title>
        <authorList>
            <person name="Zhang L."/>
            <person name="Wang Q."/>
            <person name="Wang Y."/>
        </authorList>
    </citation>
    <scope>NUCLEOTIDE SEQUENCE</scope>
    <source>
        <strain evidence="1">YB-A</strain>
        <strain evidence="2">YB-B</strain>
    </source>
</reference>
<name>A0A650GA37_RAPSA</name>
<dbReference type="EMBL" id="MN056360">
    <property type="protein sequence ID" value="QGW48264.1"/>
    <property type="molecule type" value="Genomic_DNA"/>
</dbReference>
<proteinExistence type="predicted"/>
<dbReference type="EMBL" id="MN056359">
    <property type="protein sequence ID" value="QGW48486.1"/>
    <property type="molecule type" value="Genomic_DNA"/>
</dbReference>
<evidence type="ECO:0000313" key="2">
    <source>
        <dbReference type="EMBL" id="QGW48486.1"/>
    </source>
</evidence>
<evidence type="ECO:0000313" key="1">
    <source>
        <dbReference type="EMBL" id="QGW48264.1"/>
    </source>
</evidence>
<gene>
    <name evidence="1" type="primary">orf94a</name>
</gene>
<accession>A0A650GA37</accession>
<sequence>MVSIALFFFRPPPDFVLLLSVVEPDRLDSFPCPPASHFVSFFFCIVAKTPDRPGFPECRPPPALLLSGSSFFTSFQSSWSTGKKEMNECSFRKM</sequence>
<dbReference type="AlphaFoldDB" id="A0A650GA37"/>
<organism evidence="1">
    <name type="scientific">Raphanus sativus</name>
    <name type="common">Radish</name>
    <name type="synonym">Raphanus raphanistrum var. sativus</name>
    <dbReference type="NCBI Taxonomy" id="3726"/>
    <lineage>
        <taxon>Eukaryota</taxon>
        <taxon>Viridiplantae</taxon>
        <taxon>Streptophyta</taxon>
        <taxon>Embryophyta</taxon>
        <taxon>Tracheophyta</taxon>
        <taxon>Spermatophyta</taxon>
        <taxon>Magnoliopsida</taxon>
        <taxon>eudicotyledons</taxon>
        <taxon>Gunneridae</taxon>
        <taxon>Pentapetalae</taxon>
        <taxon>rosids</taxon>
        <taxon>malvids</taxon>
        <taxon>Brassicales</taxon>
        <taxon>Brassicaceae</taxon>
        <taxon>Brassiceae</taxon>
        <taxon>Raphanus</taxon>
    </lineage>
</organism>
<protein>
    <submittedName>
        <fullName evidence="1">Uncharacterized protein</fullName>
    </submittedName>
</protein>
<keyword evidence="1" id="KW-0496">Mitochondrion</keyword>
<geneLocation type="mitochondrion" evidence="1"/>